<reference evidence="2" key="1">
    <citation type="submission" date="2016-10" db="EMBL/GenBank/DDBJ databases">
        <authorList>
            <person name="Varghese N."/>
            <person name="Submissions S."/>
        </authorList>
    </citation>
    <scope>NUCLEOTIDE SEQUENCE [LARGE SCALE GENOMIC DNA]</scope>
    <source>
        <strain evidence="2">DSM 24767</strain>
    </source>
</reference>
<protein>
    <submittedName>
        <fullName evidence="1">Uncharacterized protein</fullName>
    </submittedName>
</protein>
<proteinExistence type="predicted"/>
<accession>A0A1H1AIH5</accession>
<evidence type="ECO:0000313" key="2">
    <source>
        <dbReference type="Proteomes" id="UP000198848"/>
    </source>
</evidence>
<keyword evidence="2" id="KW-1185">Reference proteome</keyword>
<sequence length="389" mass="44732">MYKSIDFYDLAPPEQRQLIRNRRVATTNQLLREIPDGEPPIRVFEQSVEELILDRLEQGRYSNAELAAELSIQEMDVRRIVNKYRRRGTDDLTNESFKYNLLTARDGVIRVKDIEGNAFYYTIEKIPFFARIVDPTLGVSLLNIHERMQNFPRLADHIPAGKASDLDETYAVLIGDFWDIDPQEVFDFITDFDREYIDTALMPFPVVDATDEYDRVTTRFKQHSDIHNWYRNPEKSINTVGEDFTDVAERGNPGIRMYQLTHIELADLLWYAETTDPALLRSINNWADTIVDSLHPDTDTTDDYQTTAETPTDTITIEDEVLSVLGEEFQTPDEVFESLPGMVQTETTPDEVHDSLELLAGLGIIKKETRNDTTEYNADTGTVSRESVL</sequence>
<dbReference type="Proteomes" id="UP000198848">
    <property type="component" value="Unassembled WGS sequence"/>
</dbReference>
<evidence type="ECO:0000313" key="1">
    <source>
        <dbReference type="EMBL" id="SDQ39447.1"/>
    </source>
</evidence>
<dbReference type="STRING" id="1095778.SAMN04489842_0705"/>
<name>A0A1H1AIH5_NATTX</name>
<dbReference type="EMBL" id="FNLC01000001">
    <property type="protein sequence ID" value="SDQ39447.1"/>
    <property type="molecule type" value="Genomic_DNA"/>
</dbReference>
<gene>
    <name evidence="1" type="ORF">SAMN04489842_0705</name>
</gene>
<organism evidence="1 2">
    <name type="scientific">Natronobacterium texcoconense</name>
    <dbReference type="NCBI Taxonomy" id="1095778"/>
    <lineage>
        <taxon>Archaea</taxon>
        <taxon>Methanobacteriati</taxon>
        <taxon>Methanobacteriota</taxon>
        <taxon>Stenosarchaea group</taxon>
        <taxon>Halobacteria</taxon>
        <taxon>Halobacteriales</taxon>
        <taxon>Natrialbaceae</taxon>
        <taxon>Natronobacterium</taxon>
    </lineage>
</organism>
<dbReference type="AlphaFoldDB" id="A0A1H1AIH5"/>